<dbReference type="Proteomes" id="UP001501302">
    <property type="component" value="Unassembled WGS sequence"/>
</dbReference>
<dbReference type="Pfam" id="PF08889">
    <property type="entry name" value="WbqC"/>
    <property type="match status" value="2"/>
</dbReference>
<dbReference type="EMBL" id="BAABJJ010000033">
    <property type="protein sequence ID" value="GAA4948238.1"/>
    <property type="molecule type" value="Genomic_DNA"/>
</dbReference>
<sequence>MTEQMNIILHPTYFPNIAHFVAIANADHVEFEVDDNFLKQTYRNRTYIYGANGKLGLNVPVIHSQKNRQKHRNVKIFNEENWQSLHWKSLLSAYRTSPFFEYYEDELQPLFTEKTEYILDFNLKCFEVICDCLQLELNTSKTVTYQKSIENKMDFRFLVNAKKEHPQDYDTYTQVFNSKYGFIPNLSILDLLFNEGPNALNYLESQTIIPL</sequence>
<evidence type="ECO:0000313" key="1">
    <source>
        <dbReference type="EMBL" id="GAA4948238.1"/>
    </source>
</evidence>
<name>A0ABP9GMY7_9FLAO</name>
<gene>
    <name evidence="1" type="ORF">GCM10023314_21930</name>
</gene>
<dbReference type="InterPro" id="IPR014985">
    <property type="entry name" value="WbqC"/>
</dbReference>
<proteinExistence type="predicted"/>
<accession>A0ABP9GMY7</accession>
<protein>
    <submittedName>
        <fullName evidence="1">WbqC family protein</fullName>
    </submittedName>
</protein>
<evidence type="ECO:0000313" key="2">
    <source>
        <dbReference type="Proteomes" id="UP001501302"/>
    </source>
</evidence>
<keyword evidence="2" id="KW-1185">Reference proteome</keyword>
<organism evidence="1 2">
    <name type="scientific">Algibacter agarivorans</name>
    <dbReference type="NCBI Taxonomy" id="1109741"/>
    <lineage>
        <taxon>Bacteria</taxon>
        <taxon>Pseudomonadati</taxon>
        <taxon>Bacteroidota</taxon>
        <taxon>Flavobacteriia</taxon>
        <taxon>Flavobacteriales</taxon>
        <taxon>Flavobacteriaceae</taxon>
        <taxon>Algibacter</taxon>
    </lineage>
</organism>
<reference evidence="2" key="1">
    <citation type="journal article" date="2019" name="Int. J. Syst. Evol. Microbiol.">
        <title>The Global Catalogue of Microorganisms (GCM) 10K type strain sequencing project: providing services to taxonomists for standard genome sequencing and annotation.</title>
        <authorList>
            <consortium name="The Broad Institute Genomics Platform"/>
            <consortium name="The Broad Institute Genome Sequencing Center for Infectious Disease"/>
            <person name="Wu L."/>
            <person name="Ma J."/>
        </authorList>
    </citation>
    <scope>NUCLEOTIDE SEQUENCE [LARGE SCALE GENOMIC DNA]</scope>
    <source>
        <strain evidence="2">JCM 18285</strain>
    </source>
</reference>
<comment type="caution">
    <text evidence="1">The sequence shown here is derived from an EMBL/GenBank/DDBJ whole genome shotgun (WGS) entry which is preliminary data.</text>
</comment>